<dbReference type="InterPro" id="IPR003660">
    <property type="entry name" value="HAMP_dom"/>
</dbReference>
<evidence type="ECO:0000256" key="8">
    <source>
        <dbReference type="ARBA" id="ARBA00029447"/>
    </source>
</evidence>
<dbReference type="Proteomes" id="UP000244052">
    <property type="component" value="Unassembled WGS sequence"/>
</dbReference>
<evidence type="ECO:0000259" key="11">
    <source>
        <dbReference type="PROSITE" id="PS50111"/>
    </source>
</evidence>
<gene>
    <name evidence="16" type="primary">tap</name>
    <name evidence="15" type="ORF">DBO86_13770</name>
    <name evidence="14" type="ORF">N7671_01010</name>
    <name evidence="16" type="ORF">NCTC10692_02144</name>
    <name evidence="17" type="ORF">NCTC10860_00654</name>
</gene>
<dbReference type="InterPro" id="IPR004089">
    <property type="entry name" value="MCPsignal_dom"/>
</dbReference>
<dbReference type="Proteomes" id="UP000255303">
    <property type="component" value="Unassembled WGS sequence"/>
</dbReference>
<dbReference type="RefSeq" id="WP_003458836.1">
    <property type="nucleotide sequence ID" value="NZ_FNZC01000002.1"/>
</dbReference>
<feature type="transmembrane region" description="Helical" evidence="10">
    <location>
        <begin position="24"/>
        <end position="43"/>
    </location>
</feature>
<dbReference type="EMBL" id="UGUW01000004">
    <property type="protein sequence ID" value="SUD58412.1"/>
    <property type="molecule type" value="Genomic_DNA"/>
</dbReference>
<feature type="domain" description="HAMP" evidence="13">
    <location>
        <begin position="199"/>
        <end position="252"/>
    </location>
</feature>
<reference evidence="19 20" key="2">
    <citation type="submission" date="2018-06" db="EMBL/GenBank/DDBJ databases">
        <authorList>
            <consortium name="Pathogen Informatics"/>
            <person name="Doyle S."/>
        </authorList>
    </citation>
    <scope>NUCLEOTIDE SEQUENCE [LARGE SCALE GENOMIC DNA]</scope>
    <source>
        <strain evidence="16 20">NCTC10692</strain>
        <strain evidence="17 19">NCTC10860</strain>
    </source>
</reference>
<keyword evidence="5 10" id="KW-1133">Transmembrane helix</keyword>
<dbReference type="Pfam" id="PF00672">
    <property type="entry name" value="HAMP"/>
    <property type="match status" value="1"/>
</dbReference>
<evidence type="ECO:0000256" key="9">
    <source>
        <dbReference type="PROSITE-ProRule" id="PRU00284"/>
    </source>
</evidence>
<keyword evidence="4 10" id="KW-0812">Transmembrane</keyword>
<evidence type="ECO:0000256" key="6">
    <source>
        <dbReference type="ARBA" id="ARBA00023136"/>
    </source>
</evidence>
<evidence type="ECO:0000313" key="18">
    <source>
        <dbReference type="Proteomes" id="UP000244052"/>
    </source>
</evidence>
<evidence type="ECO:0000256" key="7">
    <source>
        <dbReference type="ARBA" id="ARBA00023224"/>
    </source>
</evidence>
<evidence type="ECO:0000313" key="17">
    <source>
        <dbReference type="EMBL" id="SUD58412.1"/>
    </source>
</evidence>
<keyword evidence="3" id="KW-1003">Cell membrane</keyword>
<evidence type="ECO:0000256" key="4">
    <source>
        <dbReference type="ARBA" id="ARBA00022692"/>
    </source>
</evidence>
<dbReference type="EMBL" id="UGUV01000002">
    <property type="protein sequence ID" value="SUD51687.1"/>
    <property type="molecule type" value="Genomic_DNA"/>
</dbReference>
<feature type="domain" description="T-SNARE coiled-coil homology" evidence="12">
    <location>
        <begin position="444"/>
        <end position="506"/>
    </location>
</feature>
<dbReference type="SMART" id="SM00304">
    <property type="entry name" value="HAMP"/>
    <property type="match status" value="1"/>
</dbReference>
<evidence type="ECO:0000256" key="3">
    <source>
        <dbReference type="ARBA" id="ARBA00022519"/>
    </source>
</evidence>
<dbReference type="InterPro" id="IPR029095">
    <property type="entry name" value="NarX-like_N"/>
</dbReference>
<keyword evidence="6 10" id="KW-0472">Membrane</keyword>
<dbReference type="SMART" id="SM00283">
    <property type="entry name" value="MA"/>
    <property type="match status" value="1"/>
</dbReference>
<comment type="subcellular location">
    <subcellularLocation>
        <location evidence="1">Cell inner membrane</location>
        <topology evidence="1">Multi-pass membrane protein</topology>
    </subcellularLocation>
</comment>
<dbReference type="AlphaFoldDB" id="A0A061CSM6"/>
<keyword evidence="7 9" id="KW-0807">Transducer</keyword>
<feature type="transmembrane region" description="Helical" evidence="10">
    <location>
        <begin position="177"/>
        <end position="196"/>
    </location>
</feature>
<reference evidence="14" key="3">
    <citation type="submission" date="2022-09" db="EMBL/GenBank/DDBJ databases">
        <title>Intensive care unit water sources are persistently colonized with multi-drug resistant bacteria and are the site of extensive horizontal gene transfer of antibiotic resistance genes.</title>
        <authorList>
            <person name="Diorio-Toth L."/>
        </authorList>
    </citation>
    <scope>NUCLEOTIDE SEQUENCE</scope>
    <source>
        <strain evidence="14">GD04000</strain>
    </source>
</reference>
<comment type="similarity">
    <text evidence="8">Belongs to the methyl-accepting chemotaxis (MCP) protein family.</text>
</comment>
<dbReference type="GO" id="GO:0007165">
    <property type="term" value="P:signal transduction"/>
    <property type="evidence" value="ECO:0007669"/>
    <property type="project" value="UniProtKB-KW"/>
</dbReference>
<sequence>MSATAFFDRLLCAIGLRTLNQQFLFSYALMFLLAVVASVALYLSMSVSPETINVAGAQRMLSQKMTKEALLLREGVLPATTLEATMAQFDAAHRDLLSGNAARNISAIAEPSVQAQMNKVGGLWQGFRTQLQRVVAGDAAVDLKALEQQSVELLREMNQVVGLMAAHAEGSQRRQMWLAFGCVLGILALVVLGRQFGLRPLMHNLNAVEGALTRVGSGDFTRSLDGRQGDNEIGRIFAGYNRMQEQVRGLLAEVKRSGERTGEHVGNVVGAAQSAGDGVRRQYEDLDQVATAMNEMSATVAEVARHAAHAAESARSADDCAQSGKQVVQRSAAQIAELVEQLQRSGEQVQRLEAETGGVGKVLEVITGIAEQTNLLALNAAIEAARAGEAGRGFAVVADEVRTLASRTQQSTGEIQAIIQRLQGGARDAVLAMQRSAALADGNLQHIRQASEALETIVGAVDGINALNAQIATAAEQQSQVAQEIDQRVTHISSLAERSQGETESVVQVSAQIQGEVQQLNSQLGRFRT</sequence>
<evidence type="ECO:0000313" key="20">
    <source>
        <dbReference type="Proteomes" id="UP000255303"/>
    </source>
</evidence>
<dbReference type="GO" id="GO:0006935">
    <property type="term" value="P:chemotaxis"/>
    <property type="evidence" value="ECO:0007669"/>
    <property type="project" value="UniProtKB-KW"/>
</dbReference>
<name>A0A061CSM6_ECTOL</name>
<accession>A0A061CSM6</accession>
<evidence type="ECO:0000259" key="12">
    <source>
        <dbReference type="PROSITE" id="PS50192"/>
    </source>
</evidence>
<dbReference type="EMBL" id="JAOEET010000002">
    <property type="protein sequence ID" value="MDH0565866.1"/>
    <property type="molecule type" value="Genomic_DNA"/>
</dbReference>
<protein>
    <submittedName>
        <fullName evidence="15">HAMP domain-containing protein</fullName>
    </submittedName>
    <submittedName>
        <fullName evidence="14">Methyl-accepting chemotaxis protein</fullName>
    </submittedName>
    <submittedName>
        <fullName evidence="16">Putative chemotaxis transducer</fullName>
    </submittedName>
</protein>
<dbReference type="Proteomes" id="UP000254084">
    <property type="component" value="Unassembled WGS sequence"/>
</dbReference>
<evidence type="ECO:0000256" key="5">
    <source>
        <dbReference type="ARBA" id="ARBA00022989"/>
    </source>
</evidence>
<evidence type="ECO:0000256" key="10">
    <source>
        <dbReference type="SAM" id="Phobius"/>
    </source>
</evidence>
<dbReference type="SUPFAM" id="SSF58104">
    <property type="entry name" value="Methyl-accepting chemotaxis protein (MCP) signaling domain"/>
    <property type="match status" value="1"/>
</dbReference>
<accession>A0A2T5PL83</accession>
<feature type="domain" description="Methyl-accepting transducer" evidence="11">
    <location>
        <begin position="257"/>
        <end position="493"/>
    </location>
</feature>
<dbReference type="Proteomes" id="UP001159292">
    <property type="component" value="Unassembled WGS sequence"/>
</dbReference>
<evidence type="ECO:0000313" key="16">
    <source>
        <dbReference type="EMBL" id="SUD51687.1"/>
    </source>
</evidence>
<keyword evidence="3" id="KW-0997">Cell inner membrane</keyword>
<keyword evidence="18" id="KW-1185">Reference proteome</keyword>
<dbReference type="InterPro" id="IPR000727">
    <property type="entry name" value="T_SNARE_dom"/>
</dbReference>
<dbReference type="PROSITE" id="PS50111">
    <property type="entry name" value="CHEMOTAXIS_TRANSDUC_2"/>
    <property type="match status" value="1"/>
</dbReference>
<dbReference type="EMBL" id="QASO01000082">
    <property type="protein sequence ID" value="PTU78503.1"/>
    <property type="molecule type" value="Genomic_DNA"/>
</dbReference>
<reference evidence="15 18" key="1">
    <citation type="submission" date="2018-04" db="EMBL/GenBank/DDBJ databases">
        <title>Pseudomonas sp. nov., isolated from mangrove soil.</title>
        <authorList>
            <person name="Chen C."/>
        </authorList>
    </citation>
    <scope>NUCLEOTIDE SEQUENCE [LARGE SCALE GENOMIC DNA]</scope>
    <source>
        <strain evidence="15 18">JCM 14246</strain>
    </source>
</reference>
<evidence type="ECO:0000313" key="15">
    <source>
        <dbReference type="EMBL" id="PTU78503.1"/>
    </source>
</evidence>
<dbReference type="FunFam" id="1.10.287.950:FF:000001">
    <property type="entry name" value="Methyl-accepting chemotaxis sensory transducer"/>
    <property type="match status" value="1"/>
</dbReference>
<dbReference type="Pfam" id="PF13675">
    <property type="entry name" value="PilJ"/>
    <property type="match status" value="1"/>
</dbReference>
<dbReference type="PANTHER" id="PTHR32089:SF119">
    <property type="entry name" value="METHYL-ACCEPTING CHEMOTAXIS PROTEIN CTPL"/>
    <property type="match status" value="1"/>
</dbReference>
<dbReference type="GO" id="GO:0005886">
    <property type="term" value="C:plasma membrane"/>
    <property type="evidence" value="ECO:0007669"/>
    <property type="project" value="UniProtKB-SubCell"/>
</dbReference>
<evidence type="ECO:0000256" key="1">
    <source>
        <dbReference type="ARBA" id="ARBA00004429"/>
    </source>
</evidence>
<evidence type="ECO:0000259" key="13">
    <source>
        <dbReference type="PROSITE" id="PS50885"/>
    </source>
</evidence>
<dbReference type="Gene3D" id="1.10.287.950">
    <property type="entry name" value="Methyl-accepting chemotaxis protein"/>
    <property type="match status" value="1"/>
</dbReference>
<dbReference type="CDD" id="cd11386">
    <property type="entry name" value="MCP_signal"/>
    <property type="match status" value="1"/>
</dbReference>
<dbReference type="PROSITE" id="PS50885">
    <property type="entry name" value="HAMP"/>
    <property type="match status" value="1"/>
</dbReference>
<organism evidence="16 20">
    <name type="scientific">Ectopseudomonas oleovorans</name>
    <name type="common">Pseudomonas oleovorans</name>
    <dbReference type="NCBI Taxonomy" id="301"/>
    <lineage>
        <taxon>Bacteria</taxon>
        <taxon>Pseudomonadati</taxon>
        <taxon>Pseudomonadota</taxon>
        <taxon>Gammaproteobacteria</taxon>
        <taxon>Pseudomonadales</taxon>
        <taxon>Pseudomonadaceae</taxon>
        <taxon>Ectopseudomonas</taxon>
    </lineage>
</organism>
<dbReference type="PANTHER" id="PTHR32089">
    <property type="entry name" value="METHYL-ACCEPTING CHEMOTAXIS PROTEIN MCPB"/>
    <property type="match status" value="1"/>
</dbReference>
<evidence type="ECO:0000256" key="2">
    <source>
        <dbReference type="ARBA" id="ARBA00022500"/>
    </source>
</evidence>
<evidence type="ECO:0000313" key="19">
    <source>
        <dbReference type="Proteomes" id="UP000254084"/>
    </source>
</evidence>
<dbReference type="PROSITE" id="PS50192">
    <property type="entry name" value="T_SNARE"/>
    <property type="match status" value="1"/>
</dbReference>
<evidence type="ECO:0000313" key="14">
    <source>
        <dbReference type="EMBL" id="MDH0565866.1"/>
    </source>
</evidence>
<proteinExistence type="inferred from homology"/>
<keyword evidence="2" id="KW-0145">Chemotaxis</keyword>
<dbReference type="Pfam" id="PF00015">
    <property type="entry name" value="MCPsignal"/>
    <property type="match status" value="1"/>
</dbReference>
<accession>A0A379JSS7</accession>